<keyword evidence="3" id="KW-1185">Reference proteome</keyword>
<name>A0ABS9BDA6_9BACT</name>
<dbReference type="EMBL" id="JAKEVY010000001">
    <property type="protein sequence ID" value="MCF1713684.1"/>
    <property type="molecule type" value="Genomic_DNA"/>
</dbReference>
<keyword evidence="1" id="KW-1133">Transmembrane helix</keyword>
<organism evidence="2 3">
    <name type="scientific">Flavihumibacter fluminis</name>
    <dbReference type="NCBI Taxonomy" id="2909236"/>
    <lineage>
        <taxon>Bacteria</taxon>
        <taxon>Pseudomonadati</taxon>
        <taxon>Bacteroidota</taxon>
        <taxon>Chitinophagia</taxon>
        <taxon>Chitinophagales</taxon>
        <taxon>Chitinophagaceae</taxon>
        <taxon>Flavihumibacter</taxon>
    </lineage>
</organism>
<keyword evidence="1" id="KW-0812">Transmembrane</keyword>
<accession>A0ABS9BDA6</accession>
<evidence type="ECO:0000256" key="1">
    <source>
        <dbReference type="SAM" id="Phobius"/>
    </source>
</evidence>
<protein>
    <submittedName>
        <fullName evidence="2">YrdB family protein</fullName>
    </submittedName>
</protein>
<dbReference type="Proteomes" id="UP001200145">
    <property type="component" value="Unassembled WGS sequence"/>
</dbReference>
<feature type="transmembrane region" description="Helical" evidence="1">
    <location>
        <begin position="36"/>
        <end position="55"/>
    </location>
</feature>
<evidence type="ECO:0000313" key="2">
    <source>
        <dbReference type="EMBL" id="MCF1713684.1"/>
    </source>
</evidence>
<evidence type="ECO:0000313" key="3">
    <source>
        <dbReference type="Proteomes" id="UP001200145"/>
    </source>
</evidence>
<reference evidence="2 3" key="1">
    <citation type="submission" date="2022-01" db="EMBL/GenBank/DDBJ databases">
        <title>Flavihumibacter sp. nov., isolated from sediment of a river.</title>
        <authorList>
            <person name="Liu H."/>
        </authorList>
    </citation>
    <scope>NUCLEOTIDE SEQUENCE [LARGE SCALE GENOMIC DNA]</scope>
    <source>
        <strain evidence="2 3">RY-1</strain>
    </source>
</reference>
<dbReference type="Pfam" id="PF10823">
    <property type="entry name" value="DUF2568"/>
    <property type="match status" value="1"/>
</dbReference>
<proteinExistence type="predicted"/>
<feature type="transmembrane region" description="Helical" evidence="1">
    <location>
        <begin position="62"/>
        <end position="85"/>
    </location>
</feature>
<sequence>MHNHPLNLLLRFGLELVLVGIYAYWSWHSFEGFQKYLFSLLIPLAGMLLWGIFKVPGDPGKAIVAIPGWVRIILEVFLFVAGYWMLRNLNLYKAANLFATISILHYLISWERIRWLLE</sequence>
<keyword evidence="1" id="KW-0472">Membrane</keyword>
<gene>
    <name evidence="2" type="ORF">L0U88_03450</name>
</gene>
<dbReference type="InterPro" id="IPR021214">
    <property type="entry name" value="DUF2568"/>
</dbReference>
<dbReference type="RefSeq" id="WP_234864212.1">
    <property type="nucleotide sequence ID" value="NZ_JAKEVY010000001.1"/>
</dbReference>
<comment type="caution">
    <text evidence="2">The sequence shown here is derived from an EMBL/GenBank/DDBJ whole genome shotgun (WGS) entry which is preliminary data.</text>
</comment>
<feature type="transmembrane region" description="Helical" evidence="1">
    <location>
        <begin position="12"/>
        <end position="30"/>
    </location>
</feature>